<comment type="subcellular location">
    <subcellularLocation>
        <location evidence="1">Nucleus</location>
    </subcellularLocation>
</comment>
<dbReference type="Gene3D" id="1.10.10.10">
    <property type="entry name" value="Winged helix-like DNA-binding domain superfamily/Winged helix DNA-binding domain"/>
    <property type="match status" value="1"/>
</dbReference>
<protein>
    <submittedName>
        <fullName evidence="4">Jerky-like</fullName>
    </submittedName>
</protein>
<dbReference type="SMART" id="SM00674">
    <property type="entry name" value="CENPB"/>
    <property type="match status" value="1"/>
</dbReference>
<dbReference type="Gene3D" id="1.10.10.60">
    <property type="entry name" value="Homeodomain-like"/>
    <property type="match status" value="1"/>
</dbReference>
<dbReference type="Proteomes" id="UP000499080">
    <property type="component" value="Unassembled WGS sequence"/>
</dbReference>
<evidence type="ECO:0000256" key="2">
    <source>
        <dbReference type="ARBA" id="ARBA00023125"/>
    </source>
</evidence>
<comment type="caution">
    <text evidence="4">The sequence shown here is derived from an EMBL/GenBank/DDBJ whole genome shotgun (WGS) entry which is preliminary data.</text>
</comment>
<dbReference type="InterPro" id="IPR009057">
    <property type="entry name" value="Homeodomain-like_sf"/>
</dbReference>
<dbReference type="GO" id="GO:0005634">
    <property type="term" value="C:nucleus"/>
    <property type="evidence" value="ECO:0007669"/>
    <property type="project" value="UniProtKB-SubCell"/>
</dbReference>
<dbReference type="InterPro" id="IPR006600">
    <property type="entry name" value="HTH_CenpB_DNA-bd_dom"/>
</dbReference>
<name>A0A4Y2A1Z6_ARAVE</name>
<accession>A0A4Y2A1Z6</accession>
<keyword evidence="5" id="KW-1185">Reference proteome</keyword>
<dbReference type="InterPro" id="IPR036388">
    <property type="entry name" value="WH-like_DNA-bd_sf"/>
</dbReference>
<gene>
    <name evidence="4" type="primary">Jrkl_18</name>
    <name evidence="4" type="ORF">AVEN_230731_1</name>
</gene>
<dbReference type="PANTHER" id="PTHR19303">
    <property type="entry name" value="TRANSPOSON"/>
    <property type="match status" value="1"/>
</dbReference>
<dbReference type="InterPro" id="IPR050863">
    <property type="entry name" value="CenT-Element_Derived"/>
</dbReference>
<feature type="domain" description="HTH CENPB-type" evidence="3">
    <location>
        <begin position="68"/>
        <end position="140"/>
    </location>
</feature>
<dbReference type="SUPFAM" id="SSF46689">
    <property type="entry name" value="Homeodomain-like"/>
    <property type="match status" value="1"/>
</dbReference>
<sequence length="232" mass="26969">MSRKRKHVSVLLDAKRRTLKWLDAGESIKKIAKELGVGEVTVGDWRRNCAKIEKWSAGDLTPDDCLKNRRTMHKSDYEKTSAALFMWFSQQRSKGMLISGPMLQEKAIYFCQRVKEADNFSASTGWLNRWKKKRYGVRQMTICREKLSADFEAANEFRTELNNLMVKENLTEEQLYNCDETGLNFKRLLSKSLVSRNEKSAPGFKQNKERLTAMCCSNESGKHKLRLLMIRK</sequence>
<evidence type="ECO:0000259" key="3">
    <source>
        <dbReference type="PROSITE" id="PS51253"/>
    </source>
</evidence>
<reference evidence="4 5" key="1">
    <citation type="journal article" date="2019" name="Sci. Rep.">
        <title>Orb-weaving spider Araneus ventricosus genome elucidates the spidroin gene catalogue.</title>
        <authorList>
            <person name="Kono N."/>
            <person name="Nakamura H."/>
            <person name="Ohtoshi R."/>
            <person name="Moran D.A.P."/>
            <person name="Shinohara A."/>
            <person name="Yoshida Y."/>
            <person name="Fujiwara M."/>
            <person name="Mori M."/>
            <person name="Tomita M."/>
            <person name="Arakawa K."/>
        </authorList>
    </citation>
    <scope>NUCLEOTIDE SEQUENCE [LARGE SCALE GENOMIC DNA]</scope>
</reference>
<organism evidence="4 5">
    <name type="scientific">Araneus ventricosus</name>
    <name type="common">Orbweaver spider</name>
    <name type="synonym">Epeira ventricosa</name>
    <dbReference type="NCBI Taxonomy" id="182803"/>
    <lineage>
        <taxon>Eukaryota</taxon>
        <taxon>Metazoa</taxon>
        <taxon>Ecdysozoa</taxon>
        <taxon>Arthropoda</taxon>
        <taxon>Chelicerata</taxon>
        <taxon>Arachnida</taxon>
        <taxon>Araneae</taxon>
        <taxon>Araneomorphae</taxon>
        <taxon>Entelegynae</taxon>
        <taxon>Araneoidea</taxon>
        <taxon>Araneidae</taxon>
        <taxon>Araneus</taxon>
    </lineage>
</organism>
<evidence type="ECO:0000313" key="5">
    <source>
        <dbReference type="Proteomes" id="UP000499080"/>
    </source>
</evidence>
<dbReference type="OrthoDB" id="5919228at2759"/>
<dbReference type="Pfam" id="PF03221">
    <property type="entry name" value="HTH_Tnp_Tc5"/>
    <property type="match status" value="1"/>
</dbReference>
<evidence type="ECO:0000256" key="1">
    <source>
        <dbReference type="ARBA" id="ARBA00004123"/>
    </source>
</evidence>
<proteinExistence type="predicted"/>
<dbReference type="PANTHER" id="PTHR19303:SF16">
    <property type="entry name" value="JERKY PROTEIN HOMOLOG-LIKE"/>
    <property type="match status" value="1"/>
</dbReference>
<dbReference type="EMBL" id="BGPR01000004">
    <property type="protein sequence ID" value="GBL73753.1"/>
    <property type="molecule type" value="Genomic_DNA"/>
</dbReference>
<keyword evidence="2" id="KW-0238">DNA-binding</keyword>
<evidence type="ECO:0000313" key="4">
    <source>
        <dbReference type="EMBL" id="GBL73753.1"/>
    </source>
</evidence>
<dbReference type="GO" id="GO:0003677">
    <property type="term" value="F:DNA binding"/>
    <property type="evidence" value="ECO:0007669"/>
    <property type="project" value="UniProtKB-KW"/>
</dbReference>
<dbReference type="AlphaFoldDB" id="A0A4Y2A1Z6"/>
<dbReference type="PROSITE" id="PS51253">
    <property type="entry name" value="HTH_CENPB"/>
    <property type="match status" value="1"/>
</dbReference>